<dbReference type="EMBL" id="BAABFR010000033">
    <property type="protein sequence ID" value="GAA4393495.1"/>
    <property type="molecule type" value="Genomic_DNA"/>
</dbReference>
<accession>A0ABP8JN07</accession>
<proteinExistence type="predicted"/>
<dbReference type="Proteomes" id="UP001500635">
    <property type="component" value="Unassembled WGS sequence"/>
</dbReference>
<evidence type="ECO:0000313" key="2">
    <source>
        <dbReference type="EMBL" id="GAA4393495.1"/>
    </source>
</evidence>
<keyword evidence="3" id="KW-1185">Reference proteome</keyword>
<protein>
    <recommendedName>
        <fullName evidence="4">Ribbon-helix-helix protein, copG family</fullName>
    </recommendedName>
</protein>
<evidence type="ECO:0000256" key="1">
    <source>
        <dbReference type="SAM" id="MobiDB-lite"/>
    </source>
</evidence>
<dbReference type="InterPro" id="IPR010985">
    <property type="entry name" value="Ribbon_hlx_hlx"/>
</dbReference>
<comment type="caution">
    <text evidence="2">The sequence shown here is derived from an EMBL/GenBank/DDBJ whole genome shotgun (WGS) entry which is preliminary data.</text>
</comment>
<evidence type="ECO:0000313" key="3">
    <source>
        <dbReference type="Proteomes" id="UP001500635"/>
    </source>
</evidence>
<dbReference type="RefSeq" id="WP_344995790.1">
    <property type="nucleotide sequence ID" value="NZ_BAABFR010000033.1"/>
</dbReference>
<dbReference type="SUPFAM" id="SSF47598">
    <property type="entry name" value="Ribbon-helix-helix"/>
    <property type="match status" value="1"/>
</dbReference>
<evidence type="ECO:0008006" key="4">
    <source>
        <dbReference type="Google" id="ProtNLM"/>
    </source>
</evidence>
<reference evidence="3" key="1">
    <citation type="journal article" date="2019" name="Int. J. Syst. Evol. Microbiol.">
        <title>The Global Catalogue of Microorganisms (GCM) 10K type strain sequencing project: providing services to taxonomists for standard genome sequencing and annotation.</title>
        <authorList>
            <consortium name="The Broad Institute Genomics Platform"/>
            <consortium name="The Broad Institute Genome Sequencing Center for Infectious Disease"/>
            <person name="Wu L."/>
            <person name="Ma J."/>
        </authorList>
    </citation>
    <scope>NUCLEOTIDE SEQUENCE [LARGE SCALE GENOMIC DNA]</scope>
    <source>
        <strain evidence="3">JCM 17688</strain>
    </source>
</reference>
<gene>
    <name evidence="2" type="ORF">GCM10023147_24280</name>
</gene>
<organism evidence="2 3">
    <name type="scientific">Tsukamurella soli</name>
    <dbReference type="NCBI Taxonomy" id="644556"/>
    <lineage>
        <taxon>Bacteria</taxon>
        <taxon>Bacillati</taxon>
        <taxon>Actinomycetota</taxon>
        <taxon>Actinomycetes</taxon>
        <taxon>Mycobacteriales</taxon>
        <taxon>Tsukamurellaceae</taxon>
        <taxon>Tsukamurella</taxon>
    </lineage>
</organism>
<sequence>MTSGIDTTRRLGRGRSPARTVRLPDAIDHRLAEYADDAGTTPSDILRRAVVEYMNRHPIDV</sequence>
<dbReference type="CDD" id="cd21631">
    <property type="entry name" value="RHH_CopG_NikR-like"/>
    <property type="match status" value="1"/>
</dbReference>
<name>A0ABP8JN07_9ACTN</name>
<feature type="region of interest" description="Disordered" evidence="1">
    <location>
        <begin position="1"/>
        <end position="20"/>
    </location>
</feature>